<evidence type="ECO:0000313" key="4">
    <source>
        <dbReference type="Proteomes" id="UP000247005"/>
    </source>
</evidence>
<dbReference type="AlphaFoldDB" id="A0A2P5GI37"/>
<proteinExistence type="predicted"/>
<name>A0A2P5GI37_9ENTR</name>
<protein>
    <submittedName>
        <fullName evidence="2">Uncharacterized protein</fullName>
    </submittedName>
</protein>
<dbReference type="EMBL" id="PQGD01000029">
    <property type="protein sequence ID" value="POP42578.1"/>
    <property type="molecule type" value="Genomic_DNA"/>
</dbReference>
<evidence type="ECO:0000313" key="3">
    <source>
        <dbReference type="Proteomes" id="UP000237073"/>
    </source>
</evidence>
<dbReference type="RefSeq" id="WP_103678187.1">
    <property type="nucleotide sequence ID" value="NZ_PQGD01000029.1"/>
</dbReference>
<evidence type="ECO:0000313" key="2">
    <source>
        <dbReference type="EMBL" id="POP42578.1"/>
    </source>
</evidence>
<sequence>MKKESELQSASLAGYKLFALLKVAAFSGEELEPIEAKAIFELAYDLSVPVSSFILSLEQEALNAN</sequence>
<dbReference type="EMBL" id="PQGE01000024">
    <property type="protein sequence ID" value="POP41766.1"/>
    <property type="molecule type" value="Genomic_DNA"/>
</dbReference>
<dbReference type="Proteomes" id="UP000247005">
    <property type="component" value="Unassembled WGS sequence"/>
</dbReference>
<keyword evidence="3" id="KW-1185">Reference proteome</keyword>
<comment type="caution">
    <text evidence="2">The sequence shown here is derived from an EMBL/GenBank/DDBJ whole genome shotgun (WGS) entry which is preliminary data.</text>
</comment>
<evidence type="ECO:0000313" key="1">
    <source>
        <dbReference type="EMBL" id="POP41766.1"/>
    </source>
</evidence>
<organism evidence="2 4">
    <name type="scientific">Superficieibacter electus</name>
    <dbReference type="NCBI Taxonomy" id="2022662"/>
    <lineage>
        <taxon>Bacteria</taxon>
        <taxon>Pseudomonadati</taxon>
        <taxon>Pseudomonadota</taxon>
        <taxon>Gammaproteobacteria</taxon>
        <taxon>Enterobacterales</taxon>
        <taxon>Enterobacteriaceae</taxon>
        <taxon>Superficieibacter</taxon>
    </lineage>
</organism>
<gene>
    <name evidence="2" type="ORF">CHU32_24705</name>
    <name evidence="1" type="ORF">CHU33_21920</name>
</gene>
<accession>A0A2P5GI37</accession>
<dbReference type="Proteomes" id="UP000237073">
    <property type="component" value="Unassembled WGS sequence"/>
</dbReference>
<reference evidence="3 4" key="1">
    <citation type="submission" date="2018-01" db="EMBL/GenBank/DDBJ databases">
        <title>Superficieibacter electus gen. nov., sp. nov., an extended-spectrum beta-lactamase possessing member of the Enterobacteriaceae family, isolated from intensive care unit surfaces.</title>
        <authorList>
            <person name="Potter R.F."/>
            <person name="D'Souza A.W."/>
        </authorList>
    </citation>
    <scope>NUCLEOTIDE SEQUENCE [LARGE SCALE GENOMIC DNA]</scope>
    <source>
        <strain evidence="2 4">BP-1</strain>
        <strain evidence="1 3">BP-2</strain>
    </source>
</reference>